<name>A0A8T1YGZ8_ARASU</name>
<evidence type="ECO:0000313" key="1">
    <source>
        <dbReference type="EMBL" id="KAG7545328.1"/>
    </source>
</evidence>
<gene>
    <name evidence="1" type="ORF">ISN44_As12g008050</name>
</gene>
<dbReference type="OrthoDB" id="10533272at2759"/>
<evidence type="ECO:0000313" key="2">
    <source>
        <dbReference type="Proteomes" id="UP000694251"/>
    </source>
</evidence>
<proteinExistence type="predicted"/>
<comment type="caution">
    <text evidence="1">The sequence shown here is derived from an EMBL/GenBank/DDBJ whole genome shotgun (WGS) entry which is preliminary data.</text>
</comment>
<protein>
    <submittedName>
        <fullName evidence="1">Uncharacterized protein</fullName>
    </submittedName>
</protein>
<sequence length="250" mass="29448">MIRAPHLRLLKSVNRKMFIIAPPLRRLDIILLSFSSIFFLALSLKLSPLTMAEKKPWDHLRDGINDLWKSFGASDDNDLSLFCKNRSDERIPESFLEKFISKLEEAKWTLSEDPDYKTPQELMDKVFQATKKKMMEKLRKQNKKKVAEDEKKEEIVQQEEAIVQQEEAIVPVEVVEEEEEVVLTEEQLKLNLEVKRKSREEWAKLKKIQSQERAEKTRIYQRDLTMANRTLSMNNELIGCDKEAQRQKGK</sequence>
<keyword evidence="2" id="KW-1185">Reference proteome</keyword>
<reference evidence="1 2" key="1">
    <citation type="submission" date="2020-12" db="EMBL/GenBank/DDBJ databases">
        <title>Concerted genomic and epigenomic changes stabilize Arabidopsis allopolyploids.</title>
        <authorList>
            <person name="Chen Z."/>
        </authorList>
    </citation>
    <scope>NUCLEOTIDE SEQUENCE [LARGE SCALE GENOMIC DNA]</scope>
    <source>
        <strain evidence="1">As9502</strain>
        <tissue evidence="1">Leaf</tissue>
    </source>
</reference>
<dbReference type="Proteomes" id="UP000694251">
    <property type="component" value="Chromosome 12"/>
</dbReference>
<dbReference type="EMBL" id="JAEFBJ010000012">
    <property type="protein sequence ID" value="KAG7545328.1"/>
    <property type="molecule type" value="Genomic_DNA"/>
</dbReference>
<organism evidence="1 2">
    <name type="scientific">Arabidopsis suecica</name>
    <name type="common">Swedish thale-cress</name>
    <name type="synonym">Cardaminopsis suecica</name>
    <dbReference type="NCBI Taxonomy" id="45249"/>
    <lineage>
        <taxon>Eukaryota</taxon>
        <taxon>Viridiplantae</taxon>
        <taxon>Streptophyta</taxon>
        <taxon>Embryophyta</taxon>
        <taxon>Tracheophyta</taxon>
        <taxon>Spermatophyta</taxon>
        <taxon>Magnoliopsida</taxon>
        <taxon>eudicotyledons</taxon>
        <taxon>Gunneridae</taxon>
        <taxon>Pentapetalae</taxon>
        <taxon>rosids</taxon>
        <taxon>malvids</taxon>
        <taxon>Brassicales</taxon>
        <taxon>Brassicaceae</taxon>
        <taxon>Camelineae</taxon>
        <taxon>Arabidopsis</taxon>
    </lineage>
</organism>
<dbReference type="AlphaFoldDB" id="A0A8T1YGZ8"/>
<accession>A0A8T1YGZ8</accession>